<accession>A0ABP6N9Y8</accession>
<dbReference type="PANTHER" id="PTHR34934:SF1">
    <property type="entry name" value="FLAVIN-DEPENDENT THYMIDYLATE SYNTHASE"/>
    <property type="match status" value="1"/>
</dbReference>
<keyword evidence="2 5" id="KW-0285">Flavoprotein</keyword>
<gene>
    <name evidence="6" type="primary">thyX_1</name>
    <name evidence="5" type="synonym">thyX</name>
    <name evidence="6" type="ORF">GCM10010466_29580</name>
</gene>
<feature type="binding site" description="in other chain" evidence="5">
    <location>
        <position position="171"/>
    </location>
    <ligand>
        <name>dUMP</name>
        <dbReference type="ChEBI" id="CHEBI:246422"/>
        <note>ligand shared between dimeric partners</note>
    </ligand>
</feature>
<sequence>MGSEVEVTPIAATVFFGAAAGIVTGGVWSPEPGITAADSLAEFAGRACYQSWDRPNPATRANRDYLSHVLANQDYSIFEHGSVSVYVTGVSRSFSHQMIRHRHISPSQLSQRYVNEYERSAPVVPAAMEGDRVAKLVLFDFYEEALRTYDALADRLMTAGLTRKAARDAARAVLPNCQETRLVLTGNHRAWAEFIGKRYSDRASDEINEFARRMLAILREIAPNTYQNFPDGPDSDPAAGALKAVA</sequence>
<comment type="similarity">
    <text evidence="5">Belongs to the thymidylate synthase ThyX family.</text>
</comment>
<evidence type="ECO:0000256" key="4">
    <source>
        <dbReference type="ARBA" id="ARBA00022827"/>
    </source>
</evidence>
<keyword evidence="1 5" id="KW-0489">Methyltransferase</keyword>
<feature type="binding site" evidence="5">
    <location>
        <position position="108"/>
    </location>
    <ligand>
        <name>FAD</name>
        <dbReference type="ChEBI" id="CHEBI:57692"/>
        <note>ligand shared between neighboring subunits</note>
    </ligand>
</feature>
<feature type="binding site" description="in other chain" evidence="5">
    <location>
        <begin position="108"/>
        <end position="112"/>
    </location>
    <ligand>
        <name>dUMP</name>
        <dbReference type="ChEBI" id="CHEBI:246422"/>
        <note>ligand shared between dimeric partners</note>
    </ligand>
</feature>
<keyword evidence="7" id="KW-1185">Reference proteome</keyword>
<dbReference type="HAMAP" id="MF_01408">
    <property type="entry name" value="ThyX"/>
    <property type="match status" value="1"/>
</dbReference>
<dbReference type="PANTHER" id="PTHR34934">
    <property type="entry name" value="FLAVIN-DEPENDENT THYMIDYLATE SYNTHASE"/>
    <property type="match status" value="1"/>
</dbReference>
<dbReference type="RefSeq" id="WP_344859759.1">
    <property type="nucleotide sequence ID" value="NZ_BAAAUT010000021.1"/>
</dbReference>
<dbReference type="EMBL" id="BAAAUT010000021">
    <property type="protein sequence ID" value="GAA3136847.1"/>
    <property type="molecule type" value="Genomic_DNA"/>
</dbReference>
<comment type="cofactor">
    <cofactor evidence="5">
        <name>FAD</name>
        <dbReference type="ChEBI" id="CHEBI:57692"/>
    </cofactor>
    <text evidence="5">Binds 4 FAD per tetramer. Each FAD binding site is formed by three monomers.</text>
</comment>
<evidence type="ECO:0000256" key="2">
    <source>
        <dbReference type="ARBA" id="ARBA00022630"/>
    </source>
</evidence>
<feature type="binding site" evidence="5">
    <location>
        <begin position="100"/>
        <end position="102"/>
    </location>
    <ligand>
        <name>FAD</name>
        <dbReference type="ChEBI" id="CHEBI:57692"/>
        <note>ligand shared between neighboring subunits</note>
    </ligand>
</feature>
<dbReference type="SUPFAM" id="SSF69796">
    <property type="entry name" value="Thymidylate synthase-complementing protein Thy1"/>
    <property type="match status" value="1"/>
</dbReference>
<name>A0ABP6N9Y8_9ACTN</name>
<keyword evidence="5" id="KW-0808">Transferase</keyword>
<keyword evidence="4 5" id="KW-0274">FAD</keyword>
<feature type="binding site" evidence="5">
    <location>
        <position position="76"/>
    </location>
    <ligand>
        <name>FAD</name>
        <dbReference type="ChEBI" id="CHEBI:57692"/>
        <note>ligand shared between neighboring subunits</note>
    </ligand>
</feature>
<comment type="caution">
    <text evidence="5">Lacks conserved residue(s) required for the propagation of feature annotation.</text>
</comment>
<keyword evidence="5" id="KW-0521">NADP</keyword>
<feature type="binding site" evidence="5">
    <location>
        <begin position="187"/>
        <end position="189"/>
    </location>
    <ligand>
        <name>FAD</name>
        <dbReference type="ChEBI" id="CHEBI:57692"/>
        <note>ligand shared between neighboring subunits</note>
    </ligand>
</feature>
<feature type="binding site" evidence="5">
    <location>
        <position position="198"/>
    </location>
    <ligand>
        <name>dUMP</name>
        <dbReference type="ChEBI" id="CHEBI:246422"/>
        <note>ligand shared between dimeric partners</note>
    </ligand>
</feature>
<organism evidence="6 7">
    <name type="scientific">Planomonospora alba</name>
    <dbReference type="NCBI Taxonomy" id="161354"/>
    <lineage>
        <taxon>Bacteria</taxon>
        <taxon>Bacillati</taxon>
        <taxon>Actinomycetota</taxon>
        <taxon>Actinomycetes</taxon>
        <taxon>Streptosporangiales</taxon>
        <taxon>Streptosporangiaceae</taxon>
        <taxon>Planomonospora</taxon>
    </lineage>
</organism>
<comment type="subunit">
    <text evidence="5">Homotetramer.</text>
</comment>
<dbReference type="InterPro" id="IPR036098">
    <property type="entry name" value="Thymidylate_synthase_ThyX_sf"/>
</dbReference>
<dbReference type="Proteomes" id="UP001500320">
    <property type="component" value="Unassembled WGS sequence"/>
</dbReference>
<evidence type="ECO:0000256" key="3">
    <source>
        <dbReference type="ARBA" id="ARBA00022727"/>
    </source>
</evidence>
<evidence type="ECO:0000313" key="7">
    <source>
        <dbReference type="Proteomes" id="UP001500320"/>
    </source>
</evidence>
<dbReference type="Pfam" id="PF02511">
    <property type="entry name" value="Thy1"/>
    <property type="match status" value="1"/>
</dbReference>
<dbReference type="EC" id="2.1.1.148" evidence="5"/>
<dbReference type="CDD" id="cd20175">
    <property type="entry name" value="ThyX"/>
    <property type="match status" value="1"/>
</dbReference>
<proteinExistence type="inferred from homology"/>
<dbReference type="PROSITE" id="PS51331">
    <property type="entry name" value="THYX"/>
    <property type="match status" value="1"/>
</dbReference>
<feature type="active site" description="Involved in ionization of N3 of dUMP, leading to its activation" evidence="5">
    <location>
        <position position="198"/>
    </location>
</feature>
<dbReference type="NCBIfam" id="TIGR02170">
    <property type="entry name" value="thyX"/>
    <property type="match status" value="1"/>
</dbReference>
<keyword evidence="3 5" id="KW-0545">Nucleotide biosynthesis</keyword>
<evidence type="ECO:0000256" key="1">
    <source>
        <dbReference type="ARBA" id="ARBA00022603"/>
    </source>
</evidence>
<feature type="binding site" evidence="5">
    <location>
        <begin position="97"/>
        <end position="100"/>
    </location>
    <ligand>
        <name>dUMP</name>
        <dbReference type="ChEBI" id="CHEBI:246422"/>
        <note>ligand shared between dimeric partners</note>
    </ligand>
</feature>
<comment type="catalytic activity">
    <reaction evidence="5">
        <text>dUMP + (6R)-5,10-methylene-5,6,7,8-tetrahydrofolate + NADPH + H(+) = dTMP + (6S)-5,6,7,8-tetrahydrofolate + NADP(+)</text>
        <dbReference type="Rhea" id="RHEA:29043"/>
        <dbReference type="ChEBI" id="CHEBI:15378"/>
        <dbReference type="ChEBI" id="CHEBI:15636"/>
        <dbReference type="ChEBI" id="CHEBI:57453"/>
        <dbReference type="ChEBI" id="CHEBI:57783"/>
        <dbReference type="ChEBI" id="CHEBI:58349"/>
        <dbReference type="ChEBI" id="CHEBI:63528"/>
        <dbReference type="ChEBI" id="CHEBI:246422"/>
        <dbReference type="EC" id="2.1.1.148"/>
    </reaction>
</comment>
<protein>
    <recommendedName>
        <fullName evidence="5">Flavin-dependent thymidylate synthase</fullName>
        <shortName evidence="5">FDTS</shortName>
        <ecNumber evidence="5">2.1.1.148</ecNumber>
    </recommendedName>
    <alternativeName>
        <fullName evidence="5">FAD-dependent thymidylate synthase</fullName>
    </alternativeName>
    <alternativeName>
        <fullName evidence="5">Thymidylate synthase ThyX</fullName>
        <shortName evidence="5">TS</shortName>
        <shortName evidence="5">TSase</shortName>
    </alternativeName>
</protein>
<reference evidence="7" key="1">
    <citation type="journal article" date="2019" name="Int. J. Syst. Evol. Microbiol.">
        <title>The Global Catalogue of Microorganisms (GCM) 10K type strain sequencing project: providing services to taxonomists for standard genome sequencing and annotation.</title>
        <authorList>
            <consortium name="The Broad Institute Genomics Platform"/>
            <consortium name="The Broad Institute Genome Sequencing Center for Infectious Disease"/>
            <person name="Wu L."/>
            <person name="Ma J."/>
        </authorList>
    </citation>
    <scope>NUCLEOTIDE SEQUENCE [LARGE SCALE GENOMIC DNA]</scope>
    <source>
        <strain evidence="7">JCM 9373</strain>
    </source>
</reference>
<evidence type="ECO:0000313" key="6">
    <source>
        <dbReference type="EMBL" id="GAA3136847.1"/>
    </source>
</evidence>
<evidence type="ECO:0000256" key="5">
    <source>
        <dbReference type="HAMAP-Rule" id="MF_01408"/>
    </source>
</evidence>
<comment type="pathway">
    <text evidence="5">Pyrimidine metabolism; dTTP biosynthesis.</text>
</comment>
<dbReference type="InterPro" id="IPR003669">
    <property type="entry name" value="Thymidylate_synthase_ThyX"/>
</dbReference>
<comment type="caution">
    <text evidence="6">The sequence shown here is derived from an EMBL/GenBank/DDBJ whole genome shotgun (WGS) entry which is preliminary data.</text>
</comment>
<comment type="function">
    <text evidence="5">Catalyzes the reductive methylation of 2'-deoxyuridine-5'-monophosphate (dUMP) to 2'-deoxythymidine-5'-monophosphate (dTMP) while utilizing 5,10-methylenetetrahydrofolate (mTHF) as the methyl donor, and NADPH and FADH(2) as the reductant.</text>
</comment>
<dbReference type="Gene3D" id="3.30.1360.170">
    <property type="match status" value="1"/>
</dbReference>